<sequence>MKTPGFLGLPENVQALVLERLDAEIEAAKAQVEEVEQSKPVDRDLLKSLQGDIARSEDLRTRMVNGQA</sequence>
<protein>
    <submittedName>
        <fullName evidence="1">Uncharacterized protein</fullName>
    </submittedName>
</protein>
<reference evidence="1 2" key="1">
    <citation type="submission" date="2020-03" db="EMBL/GenBank/DDBJ databases">
        <title>Leucobacter sp. nov., isolated from beetles.</title>
        <authorList>
            <person name="Hyun D.-W."/>
            <person name="Bae J.-W."/>
        </authorList>
    </citation>
    <scope>NUCLEOTIDE SEQUENCE [LARGE SCALE GENOMIC DNA]</scope>
    <source>
        <strain evidence="1 2">HDW9C</strain>
    </source>
</reference>
<evidence type="ECO:0000313" key="1">
    <source>
        <dbReference type="EMBL" id="QIK63547.1"/>
    </source>
</evidence>
<dbReference type="Proteomes" id="UP000502677">
    <property type="component" value="Chromosome"/>
</dbReference>
<evidence type="ECO:0000313" key="2">
    <source>
        <dbReference type="Proteomes" id="UP000502677"/>
    </source>
</evidence>
<keyword evidence="2" id="KW-1185">Reference proteome</keyword>
<name>A0A6G7XGM3_9MICO</name>
<proteinExistence type="predicted"/>
<dbReference type="RefSeq" id="WP_166291772.1">
    <property type="nucleotide sequence ID" value="NZ_CP049863.1"/>
</dbReference>
<accession>A0A6G7XGM3</accession>
<dbReference type="EMBL" id="CP049863">
    <property type="protein sequence ID" value="QIK63547.1"/>
    <property type="molecule type" value="Genomic_DNA"/>
</dbReference>
<gene>
    <name evidence="1" type="ORF">G7068_10325</name>
</gene>
<dbReference type="KEGG" id="lvi:G7068_10325"/>
<dbReference type="AlphaFoldDB" id="A0A6G7XGM3"/>
<organism evidence="1 2">
    <name type="scientific">Leucobacter viscericola</name>
    <dbReference type="NCBI Taxonomy" id="2714935"/>
    <lineage>
        <taxon>Bacteria</taxon>
        <taxon>Bacillati</taxon>
        <taxon>Actinomycetota</taxon>
        <taxon>Actinomycetes</taxon>
        <taxon>Micrococcales</taxon>
        <taxon>Microbacteriaceae</taxon>
        <taxon>Leucobacter</taxon>
    </lineage>
</organism>